<dbReference type="InterPro" id="IPR041698">
    <property type="entry name" value="Methyltransf_25"/>
</dbReference>
<dbReference type="Gene3D" id="3.40.50.150">
    <property type="entry name" value="Vaccinia Virus protein VP39"/>
    <property type="match status" value="1"/>
</dbReference>
<dbReference type="SUPFAM" id="SSF56112">
    <property type="entry name" value="Protein kinase-like (PK-like)"/>
    <property type="match status" value="1"/>
</dbReference>
<dbReference type="PROSITE" id="PS00108">
    <property type="entry name" value="PROTEIN_KINASE_ST"/>
    <property type="match status" value="1"/>
</dbReference>
<dbReference type="STRING" id="1890364.A0A2P6NNI3"/>
<keyword evidence="4" id="KW-0723">Serine/threonine-protein kinase</keyword>
<dbReference type="FunFam" id="3.30.200.20:FF:000003">
    <property type="entry name" value="Non-specific serine/threonine protein kinase"/>
    <property type="match status" value="1"/>
</dbReference>
<protein>
    <recommendedName>
        <fullName evidence="2">non-specific serine/threonine protein kinase</fullName>
        <ecNumber evidence="2">2.7.11.1</ecNumber>
    </recommendedName>
</protein>
<feature type="domain" description="Protein kinase" evidence="13">
    <location>
        <begin position="311"/>
        <end position="564"/>
    </location>
</feature>
<dbReference type="InterPro" id="IPR001772">
    <property type="entry name" value="KA1_dom"/>
</dbReference>
<evidence type="ECO:0000259" key="13">
    <source>
        <dbReference type="PROSITE" id="PS50011"/>
    </source>
</evidence>
<dbReference type="InParanoid" id="A0A2P6NNI3"/>
<feature type="compositionally biased region" description="Low complexity" evidence="12">
    <location>
        <begin position="673"/>
        <end position="693"/>
    </location>
</feature>
<evidence type="ECO:0000313" key="16">
    <source>
        <dbReference type="Proteomes" id="UP000241769"/>
    </source>
</evidence>
<dbReference type="PROSITE" id="PS50011">
    <property type="entry name" value="PROTEIN_KINASE_DOM"/>
    <property type="match status" value="1"/>
</dbReference>
<dbReference type="PROSITE" id="PS50032">
    <property type="entry name" value="KA1"/>
    <property type="match status" value="1"/>
</dbReference>
<dbReference type="SUPFAM" id="SSF53335">
    <property type="entry name" value="S-adenosyl-L-methionine-dependent methyltransferases"/>
    <property type="match status" value="1"/>
</dbReference>
<comment type="catalytic activity">
    <reaction evidence="9">
        <text>L-threonyl-[protein] + ATP = O-phospho-L-threonyl-[protein] + ADP + H(+)</text>
        <dbReference type="Rhea" id="RHEA:46608"/>
        <dbReference type="Rhea" id="RHEA-COMP:11060"/>
        <dbReference type="Rhea" id="RHEA-COMP:11605"/>
        <dbReference type="ChEBI" id="CHEBI:15378"/>
        <dbReference type="ChEBI" id="CHEBI:30013"/>
        <dbReference type="ChEBI" id="CHEBI:30616"/>
        <dbReference type="ChEBI" id="CHEBI:61977"/>
        <dbReference type="ChEBI" id="CHEBI:456216"/>
        <dbReference type="EC" id="2.7.11.1"/>
    </reaction>
</comment>
<name>A0A2P6NNI3_9EUKA</name>
<keyword evidence="8 11" id="KW-0067">ATP-binding</keyword>
<evidence type="ECO:0000256" key="9">
    <source>
        <dbReference type="ARBA" id="ARBA00047899"/>
    </source>
</evidence>
<dbReference type="AlphaFoldDB" id="A0A2P6NNI3"/>
<dbReference type="PANTHER" id="PTHR24346">
    <property type="entry name" value="MAP/MICROTUBULE AFFINITY-REGULATING KINASE"/>
    <property type="match status" value="1"/>
</dbReference>
<dbReference type="EMBL" id="MDYQ01000044">
    <property type="protein sequence ID" value="PRP85502.1"/>
    <property type="molecule type" value="Genomic_DNA"/>
</dbReference>
<dbReference type="CDD" id="cd02440">
    <property type="entry name" value="AdoMet_MTases"/>
    <property type="match status" value="1"/>
</dbReference>
<feature type="binding site" evidence="11">
    <location>
        <position position="340"/>
    </location>
    <ligand>
        <name>ATP</name>
        <dbReference type="ChEBI" id="CHEBI:30616"/>
    </ligand>
</feature>
<dbReference type="InterPro" id="IPR017441">
    <property type="entry name" value="Protein_kinase_ATP_BS"/>
</dbReference>
<dbReference type="FunCoup" id="A0A2P6NNI3">
    <property type="interactions" value="13"/>
</dbReference>
<dbReference type="CDD" id="cd12121">
    <property type="entry name" value="MARK_C_like"/>
    <property type="match status" value="1"/>
</dbReference>
<accession>A0A2P6NNI3</accession>
<evidence type="ECO:0000256" key="6">
    <source>
        <dbReference type="ARBA" id="ARBA00022741"/>
    </source>
</evidence>
<comment type="caution">
    <text evidence="15">The sequence shown here is derived from an EMBL/GenBank/DDBJ whole genome shotgun (WGS) entry which is preliminary data.</text>
</comment>
<comment type="catalytic activity">
    <reaction evidence="10">
        <text>L-seryl-[protein] + ATP = O-phospho-L-seryl-[protein] + ADP + H(+)</text>
        <dbReference type="Rhea" id="RHEA:17989"/>
        <dbReference type="Rhea" id="RHEA-COMP:9863"/>
        <dbReference type="Rhea" id="RHEA-COMP:11604"/>
        <dbReference type="ChEBI" id="CHEBI:15378"/>
        <dbReference type="ChEBI" id="CHEBI:29999"/>
        <dbReference type="ChEBI" id="CHEBI:30616"/>
        <dbReference type="ChEBI" id="CHEBI:83421"/>
        <dbReference type="ChEBI" id="CHEBI:456216"/>
        <dbReference type="EC" id="2.7.11.1"/>
    </reaction>
</comment>
<dbReference type="PANTHER" id="PTHR24346:SF107">
    <property type="entry name" value="SERINE_THREONINE-PROTEIN KINASE CHK1"/>
    <property type="match status" value="1"/>
</dbReference>
<organism evidence="15 16">
    <name type="scientific">Planoprotostelium fungivorum</name>
    <dbReference type="NCBI Taxonomy" id="1890364"/>
    <lineage>
        <taxon>Eukaryota</taxon>
        <taxon>Amoebozoa</taxon>
        <taxon>Evosea</taxon>
        <taxon>Variosea</taxon>
        <taxon>Cavosteliida</taxon>
        <taxon>Cavosteliaceae</taxon>
        <taxon>Planoprotostelium</taxon>
    </lineage>
</organism>
<dbReference type="FunFam" id="1.10.510.10:FF:001222">
    <property type="entry name" value="Serine/threonine-protein kinase ppk25"/>
    <property type="match status" value="1"/>
</dbReference>
<dbReference type="GO" id="GO:0004674">
    <property type="term" value="F:protein serine/threonine kinase activity"/>
    <property type="evidence" value="ECO:0007669"/>
    <property type="project" value="UniProtKB-KW"/>
</dbReference>
<reference evidence="15 16" key="1">
    <citation type="journal article" date="2018" name="Genome Biol. Evol.">
        <title>Multiple Roots of Fruiting Body Formation in Amoebozoa.</title>
        <authorList>
            <person name="Hillmann F."/>
            <person name="Forbes G."/>
            <person name="Novohradska S."/>
            <person name="Ferling I."/>
            <person name="Riege K."/>
            <person name="Groth M."/>
            <person name="Westermann M."/>
            <person name="Marz M."/>
            <person name="Spaller T."/>
            <person name="Winckler T."/>
            <person name="Schaap P."/>
            <person name="Glockner G."/>
        </authorList>
    </citation>
    <scope>NUCLEOTIDE SEQUENCE [LARGE SCALE GENOMIC DNA]</scope>
    <source>
        <strain evidence="15 16">Jena</strain>
    </source>
</reference>
<evidence type="ECO:0000256" key="2">
    <source>
        <dbReference type="ARBA" id="ARBA00012513"/>
    </source>
</evidence>
<dbReference type="GO" id="GO:0035556">
    <property type="term" value="P:intracellular signal transduction"/>
    <property type="evidence" value="ECO:0007669"/>
    <property type="project" value="TreeGrafter"/>
</dbReference>
<dbReference type="SUPFAM" id="SSF103243">
    <property type="entry name" value="KA1-like"/>
    <property type="match status" value="1"/>
</dbReference>
<dbReference type="GO" id="GO:0005524">
    <property type="term" value="F:ATP binding"/>
    <property type="evidence" value="ECO:0007669"/>
    <property type="project" value="UniProtKB-UniRule"/>
</dbReference>
<dbReference type="InterPro" id="IPR011009">
    <property type="entry name" value="Kinase-like_dom_sf"/>
</dbReference>
<evidence type="ECO:0000256" key="8">
    <source>
        <dbReference type="ARBA" id="ARBA00022840"/>
    </source>
</evidence>
<keyword evidence="6 11" id="KW-0547">Nucleotide-binding</keyword>
<dbReference type="Gene3D" id="1.10.510.10">
    <property type="entry name" value="Transferase(Phosphotransferase) domain 1"/>
    <property type="match status" value="1"/>
</dbReference>
<dbReference type="GO" id="GO:0106310">
    <property type="term" value="F:protein serine kinase activity"/>
    <property type="evidence" value="ECO:0007669"/>
    <property type="project" value="RHEA"/>
</dbReference>
<dbReference type="EC" id="2.7.11.1" evidence="2"/>
<dbReference type="Proteomes" id="UP000241769">
    <property type="component" value="Unassembled WGS sequence"/>
</dbReference>
<dbReference type="InterPro" id="IPR000719">
    <property type="entry name" value="Prot_kinase_dom"/>
</dbReference>
<proteinExistence type="predicted"/>
<dbReference type="SMART" id="SM00220">
    <property type="entry name" value="S_TKc"/>
    <property type="match status" value="1"/>
</dbReference>
<comment type="subcellular location">
    <subcellularLocation>
        <location evidence="1">Cytoplasm</location>
    </subcellularLocation>
</comment>
<evidence type="ECO:0000259" key="14">
    <source>
        <dbReference type="PROSITE" id="PS50032"/>
    </source>
</evidence>
<dbReference type="InterPro" id="IPR029063">
    <property type="entry name" value="SAM-dependent_MTases_sf"/>
</dbReference>
<evidence type="ECO:0000256" key="5">
    <source>
        <dbReference type="ARBA" id="ARBA00022679"/>
    </source>
</evidence>
<dbReference type="PROSITE" id="PS00107">
    <property type="entry name" value="PROTEIN_KINASE_ATP"/>
    <property type="match status" value="1"/>
</dbReference>
<evidence type="ECO:0000256" key="4">
    <source>
        <dbReference type="ARBA" id="ARBA00022527"/>
    </source>
</evidence>
<evidence type="ECO:0000256" key="7">
    <source>
        <dbReference type="ARBA" id="ARBA00022777"/>
    </source>
</evidence>
<keyword evidence="3" id="KW-0963">Cytoplasm</keyword>
<gene>
    <name evidence="15" type="ORF">PROFUN_06871</name>
</gene>
<dbReference type="Gene3D" id="3.30.310.80">
    <property type="entry name" value="Kinase associated domain 1, KA1"/>
    <property type="match status" value="1"/>
</dbReference>
<evidence type="ECO:0000256" key="12">
    <source>
        <dbReference type="SAM" id="MobiDB-lite"/>
    </source>
</evidence>
<evidence type="ECO:0000256" key="3">
    <source>
        <dbReference type="ARBA" id="ARBA00022490"/>
    </source>
</evidence>
<dbReference type="Pfam" id="PF02149">
    <property type="entry name" value="KA1"/>
    <property type="match status" value="1"/>
</dbReference>
<dbReference type="InterPro" id="IPR028375">
    <property type="entry name" value="KA1/Ssp2_C"/>
</dbReference>
<evidence type="ECO:0000256" key="11">
    <source>
        <dbReference type="PROSITE-ProRule" id="PRU10141"/>
    </source>
</evidence>
<keyword evidence="7" id="KW-0418">Kinase</keyword>
<keyword evidence="16" id="KW-1185">Reference proteome</keyword>
<keyword evidence="5" id="KW-0808">Transferase</keyword>
<dbReference type="OrthoDB" id="193931at2759"/>
<evidence type="ECO:0000256" key="1">
    <source>
        <dbReference type="ARBA" id="ARBA00004496"/>
    </source>
</evidence>
<dbReference type="Pfam" id="PF00069">
    <property type="entry name" value="Pkinase"/>
    <property type="match status" value="1"/>
</dbReference>
<dbReference type="GO" id="GO:0005737">
    <property type="term" value="C:cytoplasm"/>
    <property type="evidence" value="ECO:0007669"/>
    <property type="project" value="UniProtKB-SubCell"/>
</dbReference>
<dbReference type="Pfam" id="PF13649">
    <property type="entry name" value="Methyltransf_25"/>
    <property type="match status" value="1"/>
</dbReference>
<dbReference type="InterPro" id="IPR008271">
    <property type="entry name" value="Ser/Thr_kinase_AS"/>
</dbReference>
<evidence type="ECO:0000256" key="10">
    <source>
        <dbReference type="ARBA" id="ARBA00048679"/>
    </source>
</evidence>
<feature type="region of interest" description="Disordered" evidence="12">
    <location>
        <begin position="650"/>
        <end position="732"/>
    </location>
</feature>
<evidence type="ECO:0000313" key="15">
    <source>
        <dbReference type="EMBL" id="PRP85502.1"/>
    </source>
</evidence>
<dbReference type="CDD" id="cd14003">
    <property type="entry name" value="STKc_AMPK-like"/>
    <property type="match status" value="1"/>
</dbReference>
<feature type="domain" description="KA1" evidence="14">
    <location>
        <begin position="786"/>
        <end position="836"/>
    </location>
</feature>
<sequence length="836" mass="94894">MDSRRGPDEDDELLLNVFEEGPQTQEQKVYAQPDREEAADALSYWKKKSQQYCSTNEAMLLIGSHQFKREKLKLKFEEKERDEILSVLGIHFPDRNSSRKDAPSFWHRPLSEWDVIDLGAGIGRYTPAFATLCASIHSVDFVQEFIDKNQQVNGALYPDKTSFTCSDAFLIENNDESLDLVFSNWLLLYMSDEQVPILVEKWFQWLRPGGLLFFRESCHTSIGGNDATGDSPARYRNPEFYHDLFSKRFHLIKEGNVKLYERIYSSGTSYLCNPHVKPSKSSGAHHRRSAAAVKRMEDEDKGRYPPVIGEWVVGKTLGQGSFGKVKLGTHQRTGKKVALKLIEHAQASAKDLINIEREGRIMGLLDHPNIVRLFEIIEMADKKTTCLVLEFVEGGELFDYIVANRRLKEPEAIRFFRQVISAVEYCHSNLVIHRDLKPENLLLDADKNIKINDFGLSNLMNPGNFLETYCGSPLYSSPEIIMETNYMGPEVDIWALGVILYAMVTGYLPWDGDEVKEQVKNAVKANYELPDHVSTECKQLIGRMLTVDPKKRATIAEVRQSAWVNRGYASLPQSCLPVRTALAESDIDKTILKKMEDLGFTAKEITADLMANKTSSNALVMYYLMFDRAERDRNEKGSFSPSRRISSLSLVDNSSHGSIESDEMRSPNGRPKSVNLSNVSNSISIGHSPSGSPKSGGGTIRTKSPLLSIFKRDKDPRQQYRGSYDPEMGDIKPADAEGKLRVAKGAFTFETTTNRPLQEITEELERVLGAMGMLWKRGKRGHSYKVKLIKKNLKLEIEICKVEKMEGLKGIKFKRVRGDTWEYKNLYQQICQNLKL</sequence>